<dbReference type="AlphaFoldDB" id="A0AAD7FFW0"/>
<proteinExistence type="predicted"/>
<evidence type="ECO:0000256" key="1">
    <source>
        <dbReference type="SAM" id="MobiDB-lite"/>
    </source>
</evidence>
<evidence type="ECO:0000313" key="3">
    <source>
        <dbReference type="Proteomes" id="UP001221757"/>
    </source>
</evidence>
<feature type="region of interest" description="Disordered" evidence="1">
    <location>
        <begin position="1"/>
        <end position="69"/>
    </location>
</feature>
<feature type="compositionally biased region" description="Polar residues" evidence="1">
    <location>
        <begin position="112"/>
        <end position="122"/>
    </location>
</feature>
<gene>
    <name evidence="2" type="ORF">B0H17DRAFT_1152690</name>
</gene>
<evidence type="ECO:0000313" key="2">
    <source>
        <dbReference type="EMBL" id="KAJ7616257.1"/>
    </source>
</evidence>
<feature type="compositionally biased region" description="Acidic residues" evidence="1">
    <location>
        <begin position="176"/>
        <end position="190"/>
    </location>
</feature>
<dbReference type="Proteomes" id="UP001221757">
    <property type="component" value="Unassembled WGS sequence"/>
</dbReference>
<name>A0AAD7FFW0_MYCRO</name>
<feature type="compositionally biased region" description="Basic and acidic residues" evidence="1">
    <location>
        <begin position="29"/>
        <end position="49"/>
    </location>
</feature>
<feature type="region of interest" description="Disordered" evidence="1">
    <location>
        <begin position="105"/>
        <end position="190"/>
    </location>
</feature>
<sequence>MEDAGGRTELAEPKEGKGRAKALLGSGDRATRGEKGDSGIEAPRERSGEDVDDAGDPIELASDGRRTVCRRETDDARELERAALALQFFPRIGVVGEVGIGEAERAKDRSAMSVSMAGNSAIRSRREFSCSRSPERAISRRLSQDVSEGAAGAPRVSTVASVISTSSKGEAKPEVDPSEPDDGVEIGGGYEEDVSMVKNEMVMVER</sequence>
<accession>A0AAD7FFW0</accession>
<feature type="compositionally biased region" description="Basic and acidic residues" evidence="1">
    <location>
        <begin position="124"/>
        <end position="138"/>
    </location>
</feature>
<protein>
    <submittedName>
        <fullName evidence="2">Uncharacterized protein</fullName>
    </submittedName>
</protein>
<comment type="caution">
    <text evidence="2">The sequence shown here is derived from an EMBL/GenBank/DDBJ whole genome shotgun (WGS) entry which is preliminary data.</text>
</comment>
<dbReference type="EMBL" id="JARKIE010000810">
    <property type="protein sequence ID" value="KAJ7616257.1"/>
    <property type="molecule type" value="Genomic_DNA"/>
</dbReference>
<reference evidence="2" key="1">
    <citation type="submission" date="2023-03" db="EMBL/GenBank/DDBJ databases">
        <title>Massive genome expansion in bonnet fungi (Mycena s.s.) driven by repeated elements and novel gene families across ecological guilds.</title>
        <authorList>
            <consortium name="Lawrence Berkeley National Laboratory"/>
            <person name="Harder C.B."/>
            <person name="Miyauchi S."/>
            <person name="Viragh M."/>
            <person name="Kuo A."/>
            <person name="Thoen E."/>
            <person name="Andreopoulos B."/>
            <person name="Lu D."/>
            <person name="Skrede I."/>
            <person name="Drula E."/>
            <person name="Henrissat B."/>
            <person name="Morin E."/>
            <person name="Kohler A."/>
            <person name="Barry K."/>
            <person name="LaButti K."/>
            <person name="Morin E."/>
            <person name="Salamov A."/>
            <person name="Lipzen A."/>
            <person name="Mereny Z."/>
            <person name="Hegedus B."/>
            <person name="Baldrian P."/>
            <person name="Stursova M."/>
            <person name="Weitz H."/>
            <person name="Taylor A."/>
            <person name="Grigoriev I.V."/>
            <person name="Nagy L.G."/>
            <person name="Martin F."/>
            <person name="Kauserud H."/>
        </authorList>
    </citation>
    <scope>NUCLEOTIDE SEQUENCE</scope>
    <source>
        <strain evidence="2">CBHHK067</strain>
    </source>
</reference>
<keyword evidence="3" id="KW-1185">Reference proteome</keyword>
<organism evidence="2 3">
    <name type="scientific">Mycena rosella</name>
    <name type="common">Pink bonnet</name>
    <name type="synonym">Agaricus rosellus</name>
    <dbReference type="NCBI Taxonomy" id="1033263"/>
    <lineage>
        <taxon>Eukaryota</taxon>
        <taxon>Fungi</taxon>
        <taxon>Dikarya</taxon>
        <taxon>Basidiomycota</taxon>
        <taxon>Agaricomycotina</taxon>
        <taxon>Agaricomycetes</taxon>
        <taxon>Agaricomycetidae</taxon>
        <taxon>Agaricales</taxon>
        <taxon>Marasmiineae</taxon>
        <taxon>Mycenaceae</taxon>
        <taxon>Mycena</taxon>
    </lineage>
</organism>
<feature type="compositionally biased region" description="Low complexity" evidence="1">
    <location>
        <begin position="156"/>
        <end position="167"/>
    </location>
</feature>
<feature type="compositionally biased region" description="Basic and acidic residues" evidence="1">
    <location>
        <begin position="1"/>
        <end position="18"/>
    </location>
</feature>